<accession>A0ABT4URB0</accession>
<sequence length="501" mass="54338">MTLFRRLTGARRKSWAQPEFWSLDDDVTRWPLISASMSGSREDIGNDFEGYVQGAYKSSGVVFACILARQLAFSEARFAVCRYGLDGRPGDLKYTPGIELLSRPWSNGTIGELLSRMELDVSLAGNFYATTVDDLGRIGRAARGGPGERIVRLRPDWVTIIIGSRKDPEDAHPYDVTAKVIAYEYNPPAAGTQWGVISDQQQSLLLLPEDVCHYSPIPDPSMRYRGMSWLTPIVNEVKADKAATKHKLKYFELGASPKMAVALDKEITGPQAREFAELFKEQHQGVDNAYKTLFLAGGATVTTVGSDLSQLDFKTTQGAGETRIAAASGVPPIIVGLSEGLESATYSNYGQARRRFADNTIRPLWRMAGVALESLVSLKKPEHLRVDDRDIAFLREDLSDQAAILAQQAAVIRQLVDGGFDPDASVKVAKSMNVDELIGNHSGLLSVQLLPPGMGQFDPETGEVLPGDPAMGGQPAGGAPSPQQQAVSQPKPRPQPGGANQ</sequence>
<feature type="compositionally biased region" description="Low complexity" evidence="1">
    <location>
        <begin position="469"/>
        <end position="490"/>
    </location>
</feature>
<name>A0ABT4URB0_9PSEU</name>
<gene>
    <name evidence="2" type="ORF">OU415_02360</name>
</gene>
<dbReference type="EMBL" id="JAQGLA010000002">
    <property type="protein sequence ID" value="MDA3624260.1"/>
    <property type="molecule type" value="Genomic_DNA"/>
</dbReference>
<protein>
    <submittedName>
        <fullName evidence="2">Phage portal protein</fullName>
    </submittedName>
</protein>
<comment type="caution">
    <text evidence="2">The sequence shown here is derived from an EMBL/GenBank/DDBJ whole genome shotgun (WGS) entry which is preliminary data.</text>
</comment>
<feature type="region of interest" description="Disordered" evidence="1">
    <location>
        <begin position="453"/>
        <end position="501"/>
    </location>
</feature>
<proteinExistence type="predicted"/>
<evidence type="ECO:0000313" key="3">
    <source>
        <dbReference type="Proteomes" id="UP001210380"/>
    </source>
</evidence>
<dbReference type="Pfam" id="PF04860">
    <property type="entry name" value="Phage_portal"/>
    <property type="match status" value="1"/>
</dbReference>
<evidence type="ECO:0000256" key="1">
    <source>
        <dbReference type="SAM" id="MobiDB-lite"/>
    </source>
</evidence>
<reference evidence="2 3" key="1">
    <citation type="submission" date="2022-11" db="EMBL/GenBank/DDBJ databases">
        <title>Draft genome sequence of Saccharopolyspora sp. WRP15-2 isolated from rhizosphere soils of wild rice in Thailand.</title>
        <authorList>
            <person name="Duangmal K."/>
            <person name="Kammanee S."/>
            <person name="Muangham S."/>
        </authorList>
    </citation>
    <scope>NUCLEOTIDE SEQUENCE [LARGE SCALE GENOMIC DNA]</scope>
    <source>
        <strain evidence="2 3">WRP15-2</strain>
    </source>
</reference>
<dbReference type="RefSeq" id="WP_270946824.1">
    <property type="nucleotide sequence ID" value="NZ_JAQGLA010000002.1"/>
</dbReference>
<dbReference type="InterPro" id="IPR006944">
    <property type="entry name" value="Phage/GTA_portal"/>
</dbReference>
<evidence type="ECO:0000313" key="2">
    <source>
        <dbReference type="EMBL" id="MDA3624260.1"/>
    </source>
</evidence>
<organism evidence="2 3">
    <name type="scientific">Saccharopolyspora oryzae</name>
    <dbReference type="NCBI Taxonomy" id="2997343"/>
    <lineage>
        <taxon>Bacteria</taxon>
        <taxon>Bacillati</taxon>
        <taxon>Actinomycetota</taxon>
        <taxon>Actinomycetes</taxon>
        <taxon>Pseudonocardiales</taxon>
        <taxon>Pseudonocardiaceae</taxon>
        <taxon>Saccharopolyspora</taxon>
    </lineage>
</organism>
<dbReference type="Proteomes" id="UP001210380">
    <property type="component" value="Unassembled WGS sequence"/>
</dbReference>
<keyword evidence="3" id="KW-1185">Reference proteome</keyword>